<evidence type="ECO:0000313" key="2">
    <source>
        <dbReference type="EMBL" id="RMR09517.1"/>
    </source>
</evidence>
<proteinExistence type="predicted"/>
<evidence type="ECO:0000313" key="3">
    <source>
        <dbReference type="Proteomes" id="UP000276615"/>
    </source>
</evidence>
<accession>A0A3M4S3J4</accession>
<dbReference type="Proteomes" id="UP000276615">
    <property type="component" value="Unassembled WGS sequence"/>
</dbReference>
<keyword evidence="1" id="KW-0175">Coiled coil</keyword>
<sequence>MKKRKFGPALYFASDKNVFEALMQKQKVDTATLAALFRNRNTIVSKATDRELLAEYFSSLTHDYYDHKIISEKIGTAPRRERSTSVDLKGDLDTNSIKSTLEEMRREIIESGDHAVVTRDGENFSILIQYSRPDYKKSEFAQLVTKDAIIEFKKTAEGYNIVSPQNDFANEIRDDIVSSISKKNPTPVEKFVITLFEKPSPKTRTRFFIDLVDGLEGFSKRDVSDVYVYKPKLSEDDRDDLAGEDDETHIEKVLLRGNGVNRSAILNDLVSSDSYFIIKICWTTKRILGNGDAYKIEASFADPKDCHKFSVLVKSVYPNVDGKFPRPRALLKHEIEELSKAIEASAKKAMLANNQ</sequence>
<dbReference type="AlphaFoldDB" id="A0A3M4S3J4"/>
<gene>
    <name evidence="2" type="ORF">ALP92_01242</name>
</gene>
<organism evidence="2 3">
    <name type="scientific">Pseudomonas syringae pv. primulae</name>
    <dbReference type="NCBI Taxonomy" id="251707"/>
    <lineage>
        <taxon>Bacteria</taxon>
        <taxon>Pseudomonadati</taxon>
        <taxon>Pseudomonadota</taxon>
        <taxon>Gammaproteobacteria</taxon>
        <taxon>Pseudomonadales</taxon>
        <taxon>Pseudomonadaceae</taxon>
        <taxon>Pseudomonas</taxon>
    </lineage>
</organism>
<comment type="caution">
    <text evidence="2">The sequence shown here is derived from an EMBL/GenBank/DDBJ whole genome shotgun (WGS) entry which is preliminary data.</text>
</comment>
<protein>
    <submittedName>
        <fullName evidence="2">Uncharacterized protein</fullName>
    </submittedName>
</protein>
<reference evidence="2 3" key="1">
    <citation type="submission" date="2018-08" db="EMBL/GenBank/DDBJ databases">
        <title>Recombination of ecologically and evolutionarily significant loci maintains genetic cohesion in the Pseudomonas syringae species complex.</title>
        <authorList>
            <person name="Dillon M."/>
            <person name="Thakur S."/>
            <person name="Almeida R.N.D."/>
            <person name="Weir B.S."/>
            <person name="Guttman D.S."/>
        </authorList>
    </citation>
    <scope>NUCLEOTIDE SEQUENCE [LARGE SCALE GENOMIC DNA]</scope>
    <source>
        <strain evidence="2 3">ICMP 8670</strain>
    </source>
</reference>
<name>A0A3M4S3J4_9PSED</name>
<dbReference type="RefSeq" id="WP_221035939.1">
    <property type="nucleotide sequence ID" value="NZ_RBRQ01000177.1"/>
</dbReference>
<dbReference type="EMBL" id="RBRQ01000177">
    <property type="protein sequence ID" value="RMR09517.1"/>
    <property type="molecule type" value="Genomic_DNA"/>
</dbReference>
<evidence type="ECO:0000256" key="1">
    <source>
        <dbReference type="SAM" id="Coils"/>
    </source>
</evidence>
<feature type="coiled-coil region" evidence="1">
    <location>
        <begin position="328"/>
        <end position="355"/>
    </location>
</feature>